<dbReference type="RefSeq" id="WP_192777067.1">
    <property type="nucleotide sequence ID" value="NZ_BAAASY010000002.1"/>
</dbReference>
<feature type="region of interest" description="Disordered" evidence="1">
    <location>
        <begin position="92"/>
        <end position="191"/>
    </location>
</feature>
<comment type="caution">
    <text evidence="2">The sequence shown here is derived from an EMBL/GenBank/DDBJ whole genome shotgun (WGS) entry which is preliminary data.</text>
</comment>
<gene>
    <name evidence="2" type="ORF">H4W81_005094</name>
</gene>
<accession>A0ABR9KK17</accession>
<feature type="compositionally biased region" description="Basic and acidic residues" evidence="1">
    <location>
        <begin position="363"/>
        <end position="376"/>
    </location>
</feature>
<dbReference type="Proteomes" id="UP000661607">
    <property type="component" value="Unassembled WGS sequence"/>
</dbReference>
<feature type="compositionally biased region" description="Low complexity" evidence="1">
    <location>
        <begin position="377"/>
        <end position="420"/>
    </location>
</feature>
<evidence type="ECO:0000256" key="1">
    <source>
        <dbReference type="SAM" id="MobiDB-lite"/>
    </source>
</evidence>
<dbReference type="EMBL" id="JADBEF010000001">
    <property type="protein sequence ID" value="MBE1562315.1"/>
    <property type="molecule type" value="Genomic_DNA"/>
</dbReference>
<feature type="region of interest" description="Disordered" evidence="1">
    <location>
        <begin position="322"/>
        <end position="420"/>
    </location>
</feature>
<feature type="compositionally biased region" description="Basic and acidic residues" evidence="1">
    <location>
        <begin position="326"/>
        <end position="335"/>
    </location>
</feature>
<proteinExistence type="predicted"/>
<keyword evidence="3" id="KW-1185">Reference proteome</keyword>
<evidence type="ECO:0000313" key="2">
    <source>
        <dbReference type="EMBL" id="MBE1562315.1"/>
    </source>
</evidence>
<sequence length="420" mass="44708">MAFLSRLFKRGSGDPLAERDRERDDAHRQGLKDARELPLPHFTDPDCEPAFLSEVRARARERIARVDQGLAARRTDLLREVSEARETVFRETGRADLYPEARPGAARGSPEAAPNGRPAPAPFPAAGARPDVPLPAGTAGAHPSASLPDAGTTGAHPSTSLPDAGTTGAHPSTSLPDAGTAGGGGGEGDPFISIAEARWRRAERARGAALREASDRVHRARARIEQLAREWDGVLVERNHEVEAVHAWAQQVIAAYRRGVMAAHPRREEIPSLWKGEVVAMDSVGDGITSAAAREELGGLLEEVEHRIEIWHSEVREARGITQARGRRELGPRSSEEDEDPGDPARTDADAGAVPWGEANESGGRETAMRRGDPARAAEPSTTSETATTGQMAGAGETHTTGQTTRGSETATTGETAGER</sequence>
<protein>
    <submittedName>
        <fullName evidence="2">Uncharacterized protein</fullName>
    </submittedName>
</protein>
<name>A0ABR9KK17_9ACTN</name>
<evidence type="ECO:0000313" key="3">
    <source>
        <dbReference type="Proteomes" id="UP000661607"/>
    </source>
</evidence>
<feature type="region of interest" description="Disordered" evidence="1">
    <location>
        <begin position="1"/>
        <end position="46"/>
    </location>
</feature>
<reference evidence="2 3" key="1">
    <citation type="submission" date="2020-10" db="EMBL/GenBank/DDBJ databases">
        <title>Sequencing the genomes of 1000 actinobacteria strains.</title>
        <authorList>
            <person name="Klenk H.-P."/>
        </authorList>
    </citation>
    <scope>NUCLEOTIDE SEQUENCE [LARGE SCALE GENOMIC DNA]</scope>
    <source>
        <strain evidence="2 3">DSM 43748</strain>
    </source>
</reference>
<feature type="compositionally biased region" description="Basic and acidic residues" evidence="1">
    <location>
        <begin position="16"/>
        <end position="38"/>
    </location>
</feature>
<organism evidence="2 3">
    <name type="scientific">Nonomuraea africana</name>
    <dbReference type="NCBI Taxonomy" id="46171"/>
    <lineage>
        <taxon>Bacteria</taxon>
        <taxon>Bacillati</taxon>
        <taxon>Actinomycetota</taxon>
        <taxon>Actinomycetes</taxon>
        <taxon>Streptosporangiales</taxon>
        <taxon>Streptosporangiaceae</taxon>
        <taxon>Nonomuraea</taxon>
    </lineage>
</organism>